<organism evidence="1 2">
    <name type="scientific">Moorena producens PAL-8-15-08-1</name>
    <dbReference type="NCBI Taxonomy" id="1458985"/>
    <lineage>
        <taxon>Bacteria</taxon>
        <taxon>Bacillati</taxon>
        <taxon>Cyanobacteriota</taxon>
        <taxon>Cyanophyceae</taxon>
        <taxon>Coleofasciculales</taxon>
        <taxon>Coleofasciculaceae</taxon>
        <taxon>Moorena</taxon>
    </lineage>
</organism>
<dbReference type="EMBL" id="CP017599">
    <property type="protein sequence ID" value="AOX03280.1"/>
    <property type="molecule type" value="Genomic_DNA"/>
</dbReference>
<evidence type="ECO:0000313" key="2">
    <source>
        <dbReference type="Proteomes" id="UP000177870"/>
    </source>
</evidence>
<proteinExistence type="predicted"/>
<accession>A0A1D8U049</accession>
<sequence>MAHLKTKATHKQPMERKRWKWYLVRRLFEQGYSKNDIVKLFQCIDQMMALPEELELELNQELERYQEERQMPLISRVEERAMKRGLEQGLQQGLQESRESLQETVVKILQNRFESVSPELVAAINSIEDISVLKQLIDHSLKSNSLEEFEQLLAQHQVGQDN</sequence>
<dbReference type="KEGG" id="mpro:BJP34_31005"/>
<name>A0A1D8U049_9CYAN</name>
<gene>
    <name evidence="1" type="ORF">BJP34_31005</name>
</gene>
<reference evidence="2" key="1">
    <citation type="submission" date="2016-10" db="EMBL/GenBank/DDBJ databases">
        <title>Comparative genomics uncovers the prolific and rare metabolic potential of the cyanobacterial genus Moorea.</title>
        <authorList>
            <person name="Leao T."/>
            <person name="Castelao G."/>
            <person name="Korobeynikov A."/>
            <person name="Monroe E.A."/>
            <person name="Podell S."/>
            <person name="Glukhov E."/>
            <person name="Allen E."/>
            <person name="Gerwick W.H."/>
            <person name="Gerwick L."/>
        </authorList>
    </citation>
    <scope>NUCLEOTIDE SEQUENCE [LARGE SCALE GENOMIC DNA]</scope>
    <source>
        <strain evidence="2">PAL-8-15-08-1</strain>
    </source>
</reference>
<evidence type="ECO:0000313" key="1">
    <source>
        <dbReference type="EMBL" id="AOX03280.1"/>
    </source>
</evidence>
<protein>
    <submittedName>
        <fullName evidence="1">Uncharacterized protein</fullName>
    </submittedName>
</protein>
<dbReference type="PANTHER" id="PTHR35586:SF1">
    <property type="entry name" value="SLL1691 PROTEIN"/>
    <property type="match status" value="1"/>
</dbReference>
<dbReference type="Proteomes" id="UP000177870">
    <property type="component" value="Chromosome"/>
</dbReference>
<dbReference type="STRING" id="1458985.BJP34_31005"/>
<dbReference type="AlphaFoldDB" id="A0A1D8U049"/>
<dbReference type="PANTHER" id="PTHR35586">
    <property type="entry name" value="SLL1691 PROTEIN"/>
    <property type="match status" value="1"/>
</dbReference>